<dbReference type="Proteomes" id="UP001221757">
    <property type="component" value="Unassembled WGS sequence"/>
</dbReference>
<evidence type="ECO:0000313" key="2">
    <source>
        <dbReference type="EMBL" id="KAJ7691470.1"/>
    </source>
</evidence>
<feature type="region of interest" description="Disordered" evidence="1">
    <location>
        <begin position="1"/>
        <end position="20"/>
    </location>
</feature>
<organism evidence="2 3">
    <name type="scientific">Mycena rosella</name>
    <name type="common">Pink bonnet</name>
    <name type="synonym">Agaricus rosellus</name>
    <dbReference type="NCBI Taxonomy" id="1033263"/>
    <lineage>
        <taxon>Eukaryota</taxon>
        <taxon>Fungi</taxon>
        <taxon>Dikarya</taxon>
        <taxon>Basidiomycota</taxon>
        <taxon>Agaricomycotina</taxon>
        <taxon>Agaricomycetes</taxon>
        <taxon>Agaricomycetidae</taxon>
        <taxon>Agaricales</taxon>
        <taxon>Marasmiineae</taxon>
        <taxon>Mycenaceae</taxon>
        <taxon>Mycena</taxon>
    </lineage>
</organism>
<accession>A0AAD7DHE5</accession>
<gene>
    <name evidence="2" type="ORF">B0H17DRAFT_1201111</name>
</gene>
<evidence type="ECO:0000313" key="3">
    <source>
        <dbReference type="Proteomes" id="UP001221757"/>
    </source>
</evidence>
<evidence type="ECO:0000256" key="1">
    <source>
        <dbReference type="SAM" id="MobiDB-lite"/>
    </source>
</evidence>
<sequence length="142" mass="15851">MRSTGPHNQVRETDGDYPQSILKPARLNLDNLSEDESSDGSGPFVLSPWLMTLLCARFPPSTRRSSIPFFVSIGPSLHLTLTLNLRNLAQRQNGNTYGPHRRWRTVFRKHAPDPASKILVVKELLDAQNLSITVTSSRSAKS</sequence>
<reference evidence="2" key="1">
    <citation type="submission" date="2023-03" db="EMBL/GenBank/DDBJ databases">
        <title>Massive genome expansion in bonnet fungi (Mycena s.s.) driven by repeated elements and novel gene families across ecological guilds.</title>
        <authorList>
            <consortium name="Lawrence Berkeley National Laboratory"/>
            <person name="Harder C.B."/>
            <person name="Miyauchi S."/>
            <person name="Viragh M."/>
            <person name="Kuo A."/>
            <person name="Thoen E."/>
            <person name="Andreopoulos B."/>
            <person name="Lu D."/>
            <person name="Skrede I."/>
            <person name="Drula E."/>
            <person name="Henrissat B."/>
            <person name="Morin E."/>
            <person name="Kohler A."/>
            <person name="Barry K."/>
            <person name="LaButti K."/>
            <person name="Morin E."/>
            <person name="Salamov A."/>
            <person name="Lipzen A."/>
            <person name="Mereny Z."/>
            <person name="Hegedus B."/>
            <person name="Baldrian P."/>
            <person name="Stursova M."/>
            <person name="Weitz H."/>
            <person name="Taylor A."/>
            <person name="Grigoriev I.V."/>
            <person name="Nagy L.G."/>
            <person name="Martin F."/>
            <person name="Kauserud H."/>
        </authorList>
    </citation>
    <scope>NUCLEOTIDE SEQUENCE</scope>
    <source>
        <strain evidence="2">CBHHK067</strain>
    </source>
</reference>
<protein>
    <submittedName>
        <fullName evidence="2">Uncharacterized protein</fullName>
    </submittedName>
</protein>
<dbReference type="AlphaFoldDB" id="A0AAD7DHE5"/>
<proteinExistence type="predicted"/>
<dbReference type="EMBL" id="JARKIE010000058">
    <property type="protein sequence ID" value="KAJ7691470.1"/>
    <property type="molecule type" value="Genomic_DNA"/>
</dbReference>
<comment type="caution">
    <text evidence="2">The sequence shown here is derived from an EMBL/GenBank/DDBJ whole genome shotgun (WGS) entry which is preliminary data.</text>
</comment>
<name>A0AAD7DHE5_MYCRO</name>
<keyword evidence="3" id="KW-1185">Reference proteome</keyword>